<evidence type="ECO:0000313" key="2">
    <source>
        <dbReference type="EMBL" id="CAH2402692.1"/>
    </source>
</evidence>
<gene>
    <name evidence="2" type="ORF">MES5069_350005</name>
</gene>
<dbReference type="Proteomes" id="UP001153050">
    <property type="component" value="Unassembled WGS sequence"/>
</dbReference>
<feature type="compositionally biased region" description="Polar residues" evidence="1">
    <location>
        <begin position="54"/>
        <end position="65"/>
    </location>
</feature>
<evidence type="ECO:0000256" key="1">
    <source>
        <dbReference type="SAM" id="MobiDB-lite"/>
    </source>
</evidence>
<keyword evidence="3" id="KW-1185">Reference proteome</keyword>
<sequence length="71" mass="7881">MATLTSHEHHRVAWKLPEVLHMRSGGEPLTDRVRVVATHHLVRSCDGPADKSSKLCTVTPVSNMGSRDPQR</sequence>
<dbReference type="EMBL" id="CAKXZT010000130">
    <property type="protein sequence ID" value="CAH2402692.1"/>
    <property type="molecule type" value="Genomic_DNA"/>
</dbReference>
<reference evidence="2 3" key="1">
    <citation type="submission" date="2022-03" db="EMBL/GenBank/DDBJ databases">
        <authorList>
            <person name="Brunel B."/>
        </authorList>
    </citation>
    <scope>NUCLEOTIDE SEQUENCE [LARGE SCALE GENOMIC DNA]</scope>
    <source>
        <strain evidence="2">STM5069sample</strain>
    </source>
</reference>
<evidence type="ECO:0000313" key="3">
    <source>
        <dbReference type="Proteomes" id="UP001153050"/>
    </source>
</evidence>
<name>A0ABN8JXI6_9HYPH</name>
<feature type="region of interest" description="Disordered" evidence="1">
    <location>
        <begin position="46"/>
        <end position="71"/>
    </location>
</feature>
<organism evidence="2 3">
    <name type="scientific">Mesorhizobium escarrei</name>
    <dbReference type="NCBI Taxonomy" id="666018"/>
    <lineage>
        <taxon>Bacteria</taxon>
        <taxon>Pseudomonadati</taxon>
        <taxon>Pseudomonadota</taxon>
        <taxon>Alphaproteobacteria</taxon>
        <taxon>Hyphomicrobiales</taxon>
        <taxon>Phyllobacteriaceae</taxon>
        <taxon>Mesorhizobium</taxon>
    </lineage>
</organism>
<protein>
    <submittedName>
        <fullName evidence="2">Uncharacterized protein</fullName>
    </submittedName>
</protein>
<accession>A0ABN8JXI6</accession>
<comment type="caution">
    <text evidence="2">The sequence shown here is derived from an EMBL/GenBank/DDBJ whole genome shotgun (WGS) entry which is preliminary data.</text>
</comment>
<proteinExistence type="predicted"/>